<accession>A0A485P0X2</accession>
<dbReference type="GO" id="GO:0042981">
    <property type="term" value="P:regulation of apoptotic process"/>
    <property type="evidence" value="ECO:0007669"/>
    <property type="project" value="TreeGrafter"/>
</dbReference>
<evidence type="ECO:0000313" key="1">
    <source>
        <dbReference type="EMBL" id="VFV36002.1"/>
    </source>
</evidence>
<keyword evidence="2" id="KW-1185">Reference proteome</keyword>
<proteinExistence type="predicted"/>
<gene>
    <name evidence="1" type="ORF">LYPA_23C007790</name>
</gene>
<organism evidence="1 2">
    <name type="scientific">Lynx pardinus</name>
    <name type="common">Iberian lynx</name>
    <name type="synonym">Felis pardina</name>
    <dbReference type="NCBI Taxonomy" id="191816"/>
    <lineage>
        <taxon>Eukaryota</taxon>
        <taxon>Metazoa</taxon>
        <taxon>Chordata</taxon>
        <taxon>Craniata</taxon>
        <taxon>Vertebrata</taxon>
        <taxon>Euteleostomi</taxon>
        <taxon>Mammalia</taxon>
        <taxon>Eutheria</taxon>
        <taxon>Laurasiatheria</taxon>
        <taxon>Carnivora</taxon>
        <taxon>Feliformia</taxon>
        <taxon>Felidae</taxon>
        <taxon>Felinae</taxon>
        <taxon>Lynx</taxon>
    </lineage>
</organism>
<sequence>TAKKIKVACKTFDRYKINPQDFVGCLRVKATHDGTYSISYDMHFYGVKCIMKEALYRPLCGMQ</sequence>
<feature type="non-terminal residue" evidence="1">
    <location>
        <position position="63"/>
    </location>
</feature>
<dbReference type="PANTHER" id="PTHR12306">
    <property type="entry name" value="CELL DEATH ACTIVATOR CIDE"/>
    <property type="match status" value="1"/>
</dbReference>
<name>A0A485P0X2_LYNPA</name>
<feature type="non-terminal residue" evidence="1">
    <location>
        <position position="1"/>
    </location>
</feature>
<dbReference type="Proteomes" id="UP000386466">
    <property type="component" value="Unassembled WGS sequence"/>
</dbReference>
<dbReference type="PANTHER" id="PTHR12306:SF9">
    <property type="entry name" value="LIPID TRANSFERASE CIDEC"/>
    <property type="match status" value="1"/>
</dbReference>
<reference evidence="1 2" key="1">
    <citation type="submission" date="2019-01" db="EMBL/GenBank/DDBJ databases">
        <authorList>
            <person name="Alioto T."/>
            <person name="Alioto T."/>
        </authorList>
    </citation>
    <scope>NUCLEOTIDE SEQUENCE [LARGE SCALE GENOMIC DNA]</scope>
</reference>
<dbReference type="EMBL" id="CAAGRJ010022045">
    <property type="protein sequence ID" value="VFV36002.1"/>
    <property type="molecule type" value="Genomic_DNA"/>
</dbReference>
<dbReference type="AlphaFoldDB" id="A0A485P0X2"/>
<protein>
    <submittedName>
        <fullName evidence="1">Cell death activator cide-3-like</fullName>
    </submittedName>
</protein>
<evidence type="ECO:0000313" key="2">
    <source>
        <dbReference type="Proteomes" id="UP000386466"/>
    </source>
</evidence>